<sequence>MDDTGLQAGLMFHPTMLEHDPLTRGAGGTRLQSIVDELVLEGLWGEGVHEAGIAPMKRLRDVHDPDFLNDLHRRCLSGLEQLDPATPINEKSFEAARFGAGGVLDAIDLIMAGDLPRAICLTPMPGHHAGIARFGHGSLINPAAVGAHFLTKKYQLERVAIIDLDATHGSGTQEIFWKRRDVLTISLHEYPGMTGTGHYTELGERASLGFNLNFPLPSGYGDREVLTCLKELVVPILAQFRPQFLILAWGTNVLAEDPSSHLIMSEHGLLEVTRLLLAQARTHCEGRLISVLEGGTPGKAMARAVAQQFMLFLNDREVLVDKGKKGELISYSDWYAYAKHLKAQLKKYWRI</sequence>
<reference evidence="2 3" key="1">
    <citation type="submission" date="2018-05" db="EMBL/GenBank/DDBJ databases">
        <title>A metagenomic window into the 2 km-deep terrestrial subsurface aquifer revealed taxonomically and functionally diverse microbial community comprising novel uncultured bacterial lineages.</title>
        <authorList>
            <person name="Kadnikov V.V."/>
            <person name="Mardanov A.V."/>
            <person name="Beletsky A.V."/>
            <person name="Banks D."/>
            <person name="Pimenov N.V."/>
            <person name="Frank Y.A."/>
            <person name="Karnachuk O.V."/>
            <person name="Ravin N.V."/>
        </authorList>
    </citation>
    <scope>NUCLEOTIDE SEQUENCE [LARGE SCALE GENOMIC DNA]</scope>
    <source>
        <strain evidence="2">BY5</strain>
    </source>
</reference>
<dbReference type="GO" id="GO:0040029">
    <property type="term" value="P:epigenetic regulation of gene expression"/>
    <property type="evidence" value="ECO:0007669"/>
    <property type="project" value="TreeGrafter"/>
</dbReference>
<protein>
    <recommendedName>
        <fullName evidence="1">Histone deacetylase domain-containing protein</fullName>
    </recommendedName>
</protein>
<name>A0A367ZKB2_9BACT</name>
<dbReference type="EMBL" id="QOQW01000024">
    <property type="protein sequence ID" value="RCK78297.1"/>
    <property type="molecule type" value="Genomic_DNA"/>
</dbReference>
<dbReference type="Pfam" id="PF00850">
    <property type="entry name" value="Hist_deacetyl"/>
    <property type="match status" value="1"/>
</dbReference>
<dbReference type="Gene3D" id="3.40.800.20">
    <property type="entry name" value="Histone deacetylase domain"/>
    <property type="match status" value="1"/>
</dbReference>
<dbReference type="PANTHER" id="PTHR10625">
    <property type="entry name" value="HISTONE DEACETYLASE HDAC1-RELATED"/>
    <property type="match status" value="1"/>
</dbReference>
<dbReference type="SUPFAM" id="SSF52768">
    <property type="entry name" value="Arginase/deacetylase"/>
    <property type="match status" value="1"/>
</dbReference>
<dbReference type="AlphaFoldDB" id="A0A367ZKB2"/>
<evidence type="ECO:0000313" key="3">
    <source>
        <dbReference type="Proteomes" id="UP000252355"/>
    </source>
</evidence>
<dbReference type="GO" id="GO:0004407">
    <property type="term" value="F:histone deacetylase activity"/>
    <property type="evidence" value="ECO:0007669"/>
    <property type="project" value="TreeGrafter"/>
</dbReference>
<comment type="caution">
    <text evidence="2">The sequence shown here is derived from an EMBL/GenBank/DDBJ whole genome shotgun (WGS) entry which is preliminary data.</text>
</comment>
<feature type="domain" description="Histone deacetylase" evidence="1">
    <location>
        <begin position="29"/>
        <end position="307"/>
    </location>
</feature>
<dbReference type="InterPro" id="IPR037138">
    <property type="entry name" value="His_deacetylse_dom_sf"/>
</dbReference>
<proteinExistence type="predicted"/>
<dbReference type="InterPro" id="IPR023801">
    <property type="entry name" value="His_deacetylse_dom"/>
</dbReference>
<dbReference type="InterPro" id="IPR023696">
    <property type="entry name" value="Ureohydrolase_dom_sf"/>
</dbReference>
<gene>
    <name evidence="2" type="ORF">OZSIB_1539</name>
</gene>
<evidence type="ECO:0000259" key="1">
    <source>
        <dbReference type="Pfam" id="PF00850"/>
    </source>
</evidence>
<organism evidence="2 3">
    <name type="scientific">Candidatus Ozemobacter sibiricus</name>
    <dbReference type="NCBI Taxonomy" id="2268124"/>
    <lineage>
        <taxon>Bacteria</taxon>
        <taxon>Candidatus Ozemobacteria</taxon>
        <taxon>Candidatus Ozemobacterales</taxon>
        <taxon>Candidatus Ozemobacteraceae</taxon>
        <taxon>Candidatus Ozemobacter</taxon>
    </lineage>
</organism>
<accession>A0A367ZKB2</accession>
<dbReference type="CDD" id="cd09992">
    <property type="entry name" value="HDAC_classII"/>
    <property type="match status" value="1"/>
</dbReference>
<evidence type="ECO:0000313" key="2">
    <source>
        <dbReference type="EMBL" id="RCK78297.1"/>
    </source>
</evidence>
<dbReference type="Proteomes" id="UP000252355">
    <property type="component" value="Unassembled WGS sequence"/>
</dbReference>